<evidence type="ECO:0000313" key="2">
    <source>
        <dbReference type="EMBL" id="TWX54491.1"/>
    </source>
</evidence>
<dbReference type="InterPro" id="IPR046863">
    <property type="entry name" value="MbnP-like_dom"/>
</dbReference>
<evidence type="ECO:0000313" key="5">
    <source>
        <dbReference type="Proteomes" id="UP000321917"/>
    </source>
</evidence>
<evidence type="ECO:0000259" key="1">
    <source>
        <dbReference type="Pfam" id="PF20243"/>
    </source>
</evidence>
<dbReference type="OrthoDB" id="64245at2"/>
<evidence type="ECO:0000313" key="4">
    <source>
        <dbReference type="Proteomes" id="UP000321525"/>
    </source>
</evidence>
<dbReference type="RefSeq" id="WP_146800917.1">
    <property type="nucleotide sequence ID" value="NZ_VOLP01000034.1"/>
</dbReference>
<protein>
    <recommendedName>
        <fullName evidence="1">Copper-binding protein MbnP-like domain-containing protein</fullName>
    </recommendedName>
</protein>
<gene>
    <name evidence="2" type="ORF">ESZ26_17630</name>
    <name evidence="3" type="ORF">ESZ27_17215</name>
</gene>
<feature type="domain" description="Copper-binding protein MbnP-like" evidence="1">
    <location>
        <begin position="33"/>
        <end position="214"/>
    </location>
</feature>
<evidence type="ECO:0000313" key="3">
    <source>
        <dbReference type="EMBL" id="TWX63271.1"/>
    </source>
</evidence>
<dbReference type="AlphaFoldDB" id="A0A5C6Q3A9"/>
<dbReference type="EMBL" id="VOLQ01000047">
    <property type="protein sequence ID" value="TWX63271.1"/>
    <property type="molecule type" value="Genomic_DNA"/>
</dbReference>
<name>A0A5C6Q3A9_9GAMM</name>
<dbReference type="Pfam" id="PF20243">
    <property type="entry name" value="MbnP"/>
    <property type="match status" value="1"/>
</dbReference>
<dbReference type="Proteomes" id="UP000321917">
    <property type="component" value="Unassembled WGS sequence"/>
</dbReference>
<sequence>MVKYNKLTMILIILSVAIVAIVAVDGYRPLPKDLILRFHPYVGNQPLVLHHQSYKNPGGSGDFSITDFQLFISNITVKYSTSSISELNSYHLIRFDGGTSFDQILIPKIKIKDIETLSLGIGVDPKANGTIMFTGDLDPNSRMAWNWQVGYKFLLLEGKLTIEDKQIPLVYHIGFDESYAVLNFDITDEKISNDGVINFKIDLLRLFQKTSITGKSLAKTPLKQKINYIDMSEISQVKFAPDDVKKIAYGFHHFINIVNIVNIVN</sequence>
<dbReference type="Proteomes" id="UP000321525">
    <property type="component" value="Unassembled WGS sequence"/>
</dbReference>
<accession>A0A5C6Q3A9</accession>
<reference evidence="3 5" key="1">
    <citation type="submission" date="2019-07" db="EMBL/GenBank/DDBJ databases">
        <title>Genomes of sea-ice associated Colwellia species.</title>
        <authorList>
            <person name="Bowman J.P."/>
        </authorList>
    </citation>
    <scope>NUCLEOTIDE SEQUENCE [LARGE SCALE GENOMIC DNA]</scope>
    <source>
        <strain evidence="2 4">ACAM 607</strain>
        <strain evidence="3 5">IC036</strain>
    </source>
</reference>
<keyword evidence="4" id="KW-1185">Reference proteome</keyword>
<comment type="caution">
    <text evidence="3">The sequence shown here is derived from an EMBL/GenBank/DDBJ whole genome shotgun (WGS) entry which is preliminary data.</text>
</comment>
<proteinExistence type="predicted"/>
<dbReference type="EMBL" id="VOLR01000035">
    <property type="protein sequence ID" value="TWX54491.1"/>
    <property type="molecule type" value="Genomic_DNA"/>
</dbReference>
<organism evidence="3 5">
    <name type="scientific">Colwellia hornerae</name>
    <dbReference type="NCBI Taxonomy" id="89402"/>
    <lineage>
        <taxon>Bacteria</taxon>
        <taxon>Pseudomonadati</taxon>
        <taxon>Pseudomonadota</taxon>
        <taxon>Gammaproteobacteria</taxon>
        <taxon>Alteromonadales</taxon>
        <taxon>Colwelliaceae</taxon>
        <taxon>Colwellia</taxon>
    </lineage>
</organism>